<dbReference type="Proteomes" id="UP000286806">
    <property type="component" value="Unassembled WGS sequence"/>
</dbReference>
<name>A0A401JBF6_9PROT</name>
<evidence type="ECO:0000256" key="7">
    <source>
        <dbReference type="SAM" id="SignalP"/>
    </source>
</evidence>
<reference evidence="8 9" key="1">
    <citation type="journal article" date="2019" name="Front. Microbiol.">
        <title>Genomes of Neutrophilic Sulfur-Oxidizing Chemolithoautotrophs Representing 9 Proteobacterial Species From 8 Genera.</title>
        <authorList>
            <person name="Watanabe T."/>
            <person name="Kojima H."/>
            <person name="Umezawa K."/>
            <person name="Hori C."/>
            <person name="Takasuka T.E."/>
            <person name="Kato Y."/>
            <person name="Fukui M."/>
        </authorList>
    </citation>
    <scope>NUCLEOTIDE SEQUENCE [LARGE SCALE GENOMIC DNA]</scope>
    <source>
        <strain evidence="8 9">TTN</strain>
    </source>
</reference>
<comment type="subunit">
    <text evidence="5">The complex is composed of two ATP-binding proteins (ModC), two transmembrane proteins (ModB) and a solute-binding protein (ModA).</text>
</comment>
<dbReference type="RefSeq" id="WP_124703708.1">
    <property type="nucleotide sequence ID" value="NZ_BGOW01000003.1"/>
</dbReference>
<keyword evidence="9" id="KW-1185">Reference proteome</keyword>
<dbReference type="PANTHER" id="PTHR30632:SF14">
    <property type="entry name" value="TUNGSTATE_MOLYBDATE_CHROMATE-BINDING PROTEIN MODA"/>
    <property type="match status" value="1"/>
</dbReference>
<sequence>MITRRFNYALLAGLVALGLPAISHADEVLVAVAANFTAPMKIIATAFEKATGHQAELSFGSTGKLYTQIRNGAPFDVLLAADDETPAKLVKEGLAVPASRFTYAIGALVLWSAKPGFVDNEGAVLKKGAFAHLALAAPKLAPYGAAAMETLSKIGLMSTLSPKFVQGENIAQAYQFVSTGNAELGFVALSQVYANGKLTSGSVWVVPTDLYHPIRQDAVILTRGKINPAARDLVKFLKSKQAQDVIRSYGYTL</sequence>
<comment type="similarity">
    <text evidence="1">Belongs to the bacterial solute-binding protein ModA family.</text>
</comment>
<dbReference type="PANTHER" id="PTHR30632">
    <property type="entry name" value="MOLYBDATE-BINDING PERIPLASMIC PROTEIN"/>
    <property type="match status" value="1"/>
</dbReference>
<evidence type="ECO:0000313" key="9">
    <source>
        <dbReference type="Proteomes" id="UP000286806"/>
    </source>
</evidence>
<keyword evidence="4 7" id="KW-0732">Signal</keyword>
<feature type="binding site" evidence="6">
    <location>
        <position position="170"/>
    </location>
    <ligand>
        <name>molybdate</name>
        <dbReference type="ChEBI" id="CHEBI:36264"/>
    </ligand>
</feature>
<dbReference type="GO" id="GO:0046872">
    <property type="term" value="F:metal ion binding"/>
    <property type="evidence" value="ECO:0007669"/>
    <property type="project" value="UniProtKB-KW"/>
</dbReference>
<protein>
    <submittedName>
        <fullName evidence="8">Molybdenum ABC transporter, periplasmic molybdenum-binding protein ModA</fullName>
    </submittedName>
</protein>
<dbReference type="PIRSF" id="PIRSF004846">
    <property type="entry name" value="ModA"/>
    <property type="match status" value="1"/>
</dbReference>
<proteinExistence type="inferred from homology"/>
<dbReference type="InterPro" id="IPR044084">
    <property type="entry name" value="AvModA-like_subst-bd"/>
</dbReference>
<dbReference type="GO" id="GO:1901359">
    <property type="term" value="F:tungstate binding"/>
    <property type="evidence" value="ECO:0007669"/>
    <property type="project" value="UniProtKB-ARBA"/>
</dbReference>
<dbReference type="InterPro" id="IPR050682">
    <property type="entry name" value="ModA/WtpA"/>
</dbReference>
<dbReference type="Pfam" id="PF13531">
    <property type="entry name" value="SBP_bac_11"/>
    <property type="match status" value="1"/>
</dbReference>
<evidence type="ECO:0000256" key="2">
    <source>
        <dbReference type="ARBA" id="ARBA00022505"/>
    </source>
</evidence>
<evidence type="ECO:0000256" key="4">
    <source>
        <dbReference type="ARBA" id="ARBA00022729"/>
    </source>
</evidence>
<dbReference type="GO" id="GO:0015689">
    <property type="term" value="P:molybdate ion transport"/>
    <property type="evidence" value="ECO:0007669"/>
    <property type="project" value="InterPro"/>
</dbReference>
<dbReference type="GO" id="GO:0030973">
    <property type="term" value="F:molybdate ion binding"/>
    <property type="evidence" value="ECO:0007669"/>
    <property type="project" value="InterPro"/>
</dbReference>
<dbReference type="Gene3D" id="3.40.190.10">
    <property type="entry name" value="Periplasmic binding protein-like II"/>
    <property type="match status" value="2"/>
</dbReference>
<accession>A0A401JBF6</accession>
<dbReference type="NCBIfam" id="TIGR01256">
    <property type="entry name" value="modA"/>
    <property type="match status" value="1"/>
</dbReference>
<dbReference type="FunFam" id="3.40.190.10:FF:000035">
    <property type="entry name" value="Molybdate ABC transporter substrate-binding protein"/>
    <property type="match status" value="1"/>
</dbReference>
<dbReference type="AlphaFoldDB" id="A0A401JBF6"/>
<gene>
    <name evidence="8" type="ORF">SFMTTN_0677</name>
</gene>
<evidence type="ECO:0000256" key="1">
    <source>
        <dbReference type="ARBA" id="ARBA00009175"/>
    </source>
</evidence>
<evidence type="ECO:0000256" key="6">
    <source>
        <dbReference type="PIRSR" id="PIRSR004846-1"/>
    </source>
</evidence>
<evidence type="ECO:0000256" key="5">
    <source>
        <dbReference type="ARBA" id="ARBA00062515"/>
    </source>
</evidence>
<organism evidence="8 9">
    <name type="scientific">Sulfuriferula multivorans</name>
    <dbReference type="NCBI Taxonomy" id="1559896"/>
    <lineage>
        <taxon>Bacteria</taxon>
        <taxon>Pseudomonadati</taxon>
        <taxon>Pseudomonadota</taxon>
        <taxon>Betaproteobacteria</taxon>
        <taxon>Nitrosomonadales</taxon>
        <taxon>Sulfuricellaceae</taxon>
        <taxon>Sulfuriferula</taxon>
    </lineage>
</organism>
<keyword evidence="2 6" id="KW-0500">Molybdenum</keyword>
<evidence type="ECO:0000256" key="3">
    <source>
        <dbReference type="ARBA" id="ARBA00022723"/>
    </source>
</evidence>
<dbReference type="CDD" id="cd13539">
    <property type="entry name" value="PBP2_AvModA"/>
    <property type="match status" value="1"/>
</dbReference>
<dbReference type="InterPro" id="IPR005950">
    <property type="entry name" value="ModA"/>
</dbReference>
<evidence type="ECO:0000313" key="8">
    <source>
        <dbReference type="EMBL" id="GBL44876.1"/>
    </source>
</evidence>
<dbReference type="SUPFAM" id="SSF53850">
    <property type="entry name" value="Periplasmic binding protein-like II"/>
    <property type="match status" value="1"/>
</dbReference>
<comment type="caution">
    <text evidence="8">The sequence shown here is derived from an EMBL/GenBank/DDBJ whole genome shotgun (WGS) entry which is preliminary data.</text>
</comment>
<keyword evidence="3 6" id="KW-0479">Metal-binding</keyword>
<feature type="chain" id="PRO_5019459795" evidence="7">
    <location>
        <begin position="26"/>
        <end position="253"/>
    </location>
</feature>
<feature type="binding site" evidence="6">
    <location>
        <position position="62"/>
    </location>
    <ligand>
        <name>molybdate</name>
        <dbReference type="ChEBI" id="CHEBI:36264"/>
    </ligand>
</feature>
<dbReference type="OrthoDB" id="9785015at2"/>
<dbReference type="EMBL" id="BGOW01000003">
    <property type="protein sequence ID" value="GBL44876.1"/>
    <property type="molecule type" value="Genomic_DNA"/>
</dbReference>
<feature type="signal peptide" evidence="7">
    <location>
        <begin position="1"/>
        <end position="25"/>
    </location>
</feature>